<dbReference type="Pfam" id="PF03476">
    <property type="entry name" value="MOSC_N"/>
    <property type="match status" value="1"/>
</dbReference>
<dbReference type="GO" id="GO:0030170">
    <property type="term" value="F:pyridoxal phosphate binding"/>
    <property type="evidence" value="ECO:0007669"/>
    <property type="project" value="InterPro"/>
</dbReference>
<dbReference type="AlphaFoldDB" id="A0A8J7K8S9"/>
<evidence type="ECO:0000259" key="1">
    <source>
        <dbReference type="PROSITE" id="PS51340"/>
    </source>
</evidence>
<dbReference type="GO" id="GO:0003824">
    <property type="term" value="F:catalytic activity"/>
    <property type="evidence" value="ECO:0007669"/>
    <property type="project" value="InterPro"/>
</dbReference>
<dbReference type="InterPro" id="IPR005303">
    <property type="entry name" value="MOCOS_middle"/>
</dbReference>
<dbReference type="PANTHER" id="PTHR36930">
    <property type="entry name" value="METAL-SULFUR CLUSTER BIOSYNTHESIS PROTEINS YUAD-RELATED"/>
    <property type="match status" value="1"/>
</dbReference>
<dbReference type="InterPro" id="IPR011037">
    <property type="entry name" value="Pyrv_Knase-like_insert_dom_sf"/>
</dbReference>
<protein>
    <submittedName>
        <fullName evidence="2">MOSC domain-containing protein</fullName>
    </submittedName>
</protein>
<dbReference type="InterPro" id="IPR005302">
    <property type="entry name" value="MoCF_Sase_C"/>
</dbReference>
<evidence type="ECO:0000313" key="3">
    <source>
        <dbReference type="Proteomes" id="UP000604481"/>
    </source>
</evidence>
<evidence type="ECO:0000313" key="2">
    <source>
        <dbReference type="EMBL" id="MBE9610078.1"/>
    </source>
</evidence>
<dbReference type="Proteomes" id="UP000604481">
    <property type="component" value="Unassembled WGS sequence"/>
</dbReference>
<dbReference type="PANTHER" id="PTHR36930:SF1">
    <property type="entry name" value="MOSC DOMAIN-CONTAINING PROTEIN"/>
    <property type="match status" value="1"/>
</dbReference>
<feature type="domain" description="MOSC" evidence="1">
    <location>
        <begin position="116"/>
        <end position="260"/>
    </location>
</feature>
<gene>
    <name evidence="2" type="ORF">INR99_12075</name>
</gene>
<comment type="caution">
    <text evidence="2">The sequence shown here is derived from an EMBL/GenBank/DDBJ whole genome shotgun (WGS) entry which is preliminary data.</text>
</comment>
<dbReference type="EMBL" id="JADFUA010000007">
    <property type="protein sequence ID" value="MBE9610078.1"/>
    <property type="molecule type" value="Genomic_DNA"/>
</dbReference>
<dbReference type="RefSeq" id="WP_194116607.1">
    <property type="nucleotide sequence ID" value="NZ_JADFUA010000007.1"/>
</dbReference>
<keyword evidence="3" id="KW-1185">Reference proteome</keyword>
<organism evidence="2 3">
    <name type="scientific">Chitinilyticum piscinae</name>
    <dbReference type="NCBI Taxonomy" id="2866724"/>
    <lineage>
        <taxon>Bacteria</taxon>
        <taxon>Pseudomonadati</taxon>
        <taxon>Pseudomonadota</taxon>
        <taxon>Betaproteobacteria</taxon>
        <taxon>Neisseriales</taxon>
        <taxon>Chitinibacteraceae</taxon>
        <taxon>Chitinilyticum</taxon>
    </lineage>
</organism>
<sequence>MRLSALYHYPLKSGRGQATAATTVSPQGLALDRQWMVGTADGQFLSARSCPELLLIDAQADAQQITLTAPGLPPVSVRNGEFSEQVDCEVWGTRFSGWRGAEHGDRWLSRYLQRDVQLYWAGAAPQRRVKHTSDVPLGFADGYPLLIIGQGSLNALNDTIGRKLPMQRFRPNLVIAGSDPYAEDRWKRIRIGEIDIELVKPCERCIMTTLDPMTAHPDPEQQPLRALSKLRRGEKGVIFGMNAIARGHGMLQAGMAVDILEYVD</sequence>
<dbReference type="Pfam" id="PF03473">
    <property type="entry name" value="MOSC"/>
    <property type="match status" value="1"/>
</dbReference>
<dbReference type="SUPFAM" id="SSF50800">
    <property type="entry name" value="PK beta-barrel domain-like"/>
    <property type="match status" value="1"/>
</dbReference>
<dbReference type="SUPFAM" id="SSF141673">
    <property type="entry name" value="MOSC N-terminal domain-like"/>
    <property type="match status" value="1"/>
</dbReference>
<dbReference type="GO" id="GO:0030151">
    <property type="term" value="F:molybdenum ion binding"/>
    <property type="evidence" value="ECO:0007669"/>
    <property type="project" value="InterPro"/>
</dbReference>
<dbReference type="PROSITE" id="PS51340">
    <property type="entry name" value="MOSC"/>
    <property type="match status" value="1"/>
</dbReference>
<accession>A0A8J7K8S9</accession>
<dbReference type="InterPro" id="IPR052716">
    <property type="entry name" value="MOSC_domain"/>
</dbReference>
<proteinExistence type="predicted"/>
<reference evidence="2 3" key="1">
    <citation type="submission" date="2020-10" db="EMBL/GenBank/DDBJ databases">
        <title>The genome sequence of Chitinilyticum litopenaei 4Y14.</title>
        <authorList>
            <person name="Liu Y."/>
        </authorList>
    </citation>
    <scope>NUCLEOTIDE SEQUENCE [LARGE SCALE GENOMIC DNA]</scope>
    <source>
        <strain evidence="2 3">4Y14</strain>
    </source>
</reference>
<name>A0A8J7K8S9_9NEIS</name>